<dbReference type="EMBL" id="MSLT01000006">
    <property type="protein sequence ID" value="OUD15480.1"/>
    <property type="molecule type" value="Genomic_DNA"/>
</dbReference>
<comment type="caution">
    <text evidence="1">The sequence shown here is derived from an EMBL/GenBank/DDBJ whole genome shotgun (WGS) entry which is preliminary data.</text>
</comment>
<evidence type="ECO:0000313" key="1">
    <source>
        <dbReference type="EMBL" id="OUD15480.1"/>
    </source>
</evidence>
<accession>A0A251XBL4</accession>
<dbReference type="OrthoDB" id="4319884at2"/>
<keyword evidence="2" id="KW-1185">Reference proteome</keyword>
<dbReference type="RefSeq" id="WP_086487076.1">
    <property type="nucleotide sequence ID" value="NZ_MSLT01000006.1"/>
</dbReference>
<sequence>MANTNELYAHFASTTTKSTPFMTLSAGTDVAKLVFAGTAVASKYHAMELLSEIPIIGLSSTGQQDVLRYGFLTLDEGQQLHLYSLPEQMPESVKEEVVENALGMVLLLDNARVDPLADLQRYLTEFEELISDTALVIGVVNAERGQTMLRQYHEMLHQYGYITPVFEVNASHGYDIRLMINALITVLDI</sequence>
<organism evidence="1 2">
    <name type="scientific">Thioflexithrix psekupsensis</name>
    <dbReference type="NCBI Taxonomy" id="1570016"/>
    <lineage>
        <taxon>Bacteria</taxon>
        <taxon>Pseudomonadati</taxon>
        <taxon>Pseudomonadota</taxon>
        <taxon>Gammaproteobacteria</taxon>
        <taxon>Thiotrichales</taxon>
        <taxon>Thioflexithrix</taxon>
    </lineage>
</organism>
<evidence type="ECO:0000313" key="2">
    <source>
        <dbReference type="Proteomes" id="UP000194798"/>
    </source>
</evidence>
<gene>
    <name evidence="1" type="ORF">TPSD3_02840</name>
</gene>
<dbReference type="AlphaFoldDB" id="A0A251XBL4"/>
<dbReference type="Proteomes" id="UP000194798">
    <property type="component" value="Unassembled WGS sequence"/>
</dbReference>
<reference evidence="1 2" key="1">
    <citation type="submission" date="2016-12" db="EMBL/GenBank/DDBJ databases">
        <title>Thioflexothrix psekupsii D3 genome sequencing and assembly.</title>
        <authorList>
            <person name="Fomenkov A."/>
            <person name="Vincze T."/>
            <person name="Grabovich M."/>
            <person name="Anton B.P."/>
            <person name="Dubinina G."/>
            <person name="Orlova M."/>
            <person name="Belousova E."/>
            <person name="Roberts R.J."/>
        </authorList>
    </citation>
    <scope>NUCLEOTIDE SEQUENCE [LARGE SCALE GENOMIC DNA]</scope>
    <source>
        <strain evidence="1">D3</strain>
    </source>
</reference>
<proteinExistence type="predicted"/>
<name>A0A251XBL4_9GAMM</name>
<protein>
    <submittedName>
        <fullName evidence="1">Uncharacterized protein</fullName>
    </submittedName>
</protein>